<dbReference type="InterPro" id="IPR036397">
    <property type="entry name" value="RNaseH_sf"/>
</dbReference>
<evidence type="ECO:0000313" key="3">
    <source>
        <dbReference type="Proteomes" id="UP001630127"/>
    </source>
</evidence>
<name>A0ABD3AR78_9GENT</name>
<proteinExistence type="predicted"/>
<dbReference type="InterPro" id="IPR053151">
    <property type="entry name" value="RNase_H-like"/>
</dbReference>
<evidence type="ECO:0000259" key="1">
    <source>
        <dbReference type="Pfam" id="PF13456"/>
    </source>
</evidence>
<dbReference type="SUPFAM" id="SSF53098">
    <property type="entry name" value="Ribonuclease H-like"/>
    <property type="match status" value="1"/>
</dbReference>
<dbReference type="InterPro" id="IPR044730">
    <property type="entry name" value="RNase_H-like_dom_plant"/>
</dbReference>
<evidence type="ECO:0000313" key="2">
    <source>
        <dbReference type="EMBL" id="KAL3533571.1"/>
    </source>
</evidence>
<organism evidence="2 3">
    <name type="scientific">Cinchona calisaya</name>
    <dbReference type="NCBI Taxonomy" id="153742"/>
    <lineage>
        <taxon>Eukaryota</taxon>
        <taxon>Viridiplantae</taxon>
        <taxon>Streptophyta</taxon>
        <taxon>Embryophyta</taxon>
        <taxon>Tracheophyta</taxon>
        <taxon>Spermatophyta</taxon>
        <taxon>Magnoliopsida</taxon>
        <taxon>eudicotyledons</taxon>
        <taxon>Gunneridae</taxon>
        <taxon>Pentapetalae</taxon>
        <taxon>asterids</taxon>
        <taxon>lamiids</taxon>
        <taxon>Gentianales</taxon>
        <taxon>Rubiaceae</taxon>
        <taxon>Cinchonoideae</taxon>
        <taxon>Cinchoneae</taxon>
        <taxon>Cinchona</taxon>
    </lineage>
</organism>
<feature type="domain" description="RNase H type-1" evidence="1">
    <location>
        <begin position="100"/>
        <end position="185"/>
    </location>
</feature>
<dbReference type="Gene3D" id="3.30.420.10">
    <property type="entry name" value="Ribonuclease H-like superfamily/Ribonuclease H"/>
    <property type="match status" value="1"/>
</dbReference>
<comment type="caution">
    <text evidence="2">The sequence shown here is derived from an EMBL/GenBank/DDBJ whole genome shotgun (WGS) entry which is preliminary data.</text>
</comment>
<dbReference type="InterPro" id="IPR012337">
    <property type="entry name" value="RNaseH-like_sf"/>
</dbReference>
<dbReference type="Pfam" id="PF13456">
    <property type="entry name" value="RVT_3"/>
    <property type="match status" value="1"/>
</dbReference>
<dbReference type="InterPro" id="IPR002156">
    <property type="entry name" value="RNaseH_domain"/>
</dbReference>
<accession>A0ABD3AR78</accession>
<dbReference type="Proteomes" id="UP001630127">
    <property type="component" value="Unassembled WGS sequence"/>
</dbReference>
<dbReference type="PANTHER" id="PTHR47723">
    <property type="entry name" value="OS05G0353850 PROTEIN"/>
    <property type="match status" value="1"/>
</dbReference>
<reference evidence="2 3" key="1">
    <citation type="submission" date="2024-11" db="EMBL/GenBank/DDBJ databases">
        <title>A near-complete genome assembly of Cinchona calisaya.</title>
        <authorList>
            <person name="Lian D.C."/>
            <person name="Zhao X.W."/>
            <person name="Wei L."/>
        </authorList>
    </citation>
    <scope>NUCLEOTIDE SEQUENCE [LARGE SCALE GENOMIC DNA]</scope>
    <source>
        <tissue evidence="2">Nenye</tissue>
    </source>
</reference>
<dbReference type="CDD" id="cd06222">
    <property type="entry name" value="RNase_H_like"/>
    <property type="match status" value="1"/>
</dbReference>
<dbReference type="AlphaFoldDB" id="A0ABD3AR78"/>
<sequence length="223" mass="25863">MKTNWVGNSRTRDWIHWALSNDLGRAGHLNWDLTFCIAVNHIWTWRNKAIHSNQYMALADHVRQIKKQVVETQNAITRVPIHNKEEMLLGWEFPRQVNIGKSTRLVAELWAIWKGLEISWDLSLKHLEVESDSLLGIQIIQEAIENHQHYNLINRIRELLSRDWECRLSHYWREGNSCADVLAKMSLSLSLGVTFLPDPPDIVKSAVSADMMGATCKRYVKLS</sequence>
<dbReference type="EMBL" id="JBJUIK010000003">
    <property type="protein sequence ID" value="KAL3533571.1"/>
    <property type="molecule type" value="Genomic_DNA"/>
</dbReference>
<keyword evidence="3" id="KW-1185">Reference proteome</keyword>
<gene>
    <name evidence="2" type="ORF">ACH5RR_007092</name>
</gene>
<protein>
    <recommendedName>
        <fullName evidence="1">RNase H type-1 domain-containing protein</fullName>
    </recommendedName>
</protein>
<dbReference type="PANTHER" id="PTHR47723:SF19">
    <property type="entry name" value="POLYNUCLEOTIDYL TRANSFERASE, RIBONUCLEASE H-LIKE SUPERFAMILY PROTEIN"/>
    <property type="match status" value="1"/>
</dbReference>